<evidence type="ECO:0000313" key="4">
    <source>
        <dbReference type="Proteomes" id="UP001519342"/>
    </source>
</evidence>
<evidence type="ECO:0000259" key="1">
    <source>
        <dbReference type="Pfam" id="PF05876"/>
    </source>
</evidence>
<dbReference type="HAMAP" id="MF_04144">
    <property type="entry name" value="TERL_LAMBDA"/>
    <property type="match status" value="1"/>
</dbReference>
<dbReference type="Pfam" id="PF20454">
    <property type="entry name" value="GpA_nuclease"/>
    <property type="match status" value="1"/>
</dbReference>
<dbReference type="Gene3D" id="3.40.50.300">
    <property type="entry name" value="P-loop containing nucleotide triphosphate hydrolases"/>
    <property type="match status" value="1"/>
</dbReference>
<dbReference type="PANTHER" id="PTHR34413:SF2">
    <property type="entry name" value="PROPHAGE TAIL FIBER ASSEMBLY PROTEIN HOMOLOG TFAE-RELATED"/>
    <property type="match status" value="1"/>
</dbReference>
<evidence type="ECO:0000259" key="2">
    <source>
        <dbReference type="Pfam" id="PF20454"/>
    </source>
</evidence>
<dbReference type="InterPro" id="IPR051220">
    <property type="entry name" value="TFA_Chaperone"/>
</dbReference>
<dbReference type="Proteomes" id="UP001519342">
    <property type="component" value="Unassembled WGS sequence"/>
</dbReference>
<accession>A0ABS4GGN7</accession>
<reference evidence="3 4" key="1">
    <citation type="submission" date="2021-03" db="EMBL/GenBank/DDBJ databases">
        <title>Genomic Encyclopedia of Type Strains, Phase IV (KMG-IV): sequencing the most valuable type-strain genomes for metagenomic binning, comparative biology and taxonomic classification.</title>
        <authorList>
            <person name="Goeker M."/>
        </authorList>
    </citation>
    <scope>NUCLEOTIDE SEQUENCE [LARGE SCALE GENOMIC DNA]</scope>
    <source>
        <strain evidence="3 4">DSM 24004</strain>
    </source>
</reference>
<organism evidence="3 4">
    <name type="scientific">Sedimentibacter acidaminivorans</name>
    <dbReference type="NCBI Taxonomy" id="913099"/>
    <lineage>
        <taxon>Bacteria</taxon>
        <taxon>Bacillati</taxon>
        <taxon>Bacillota</taxon>
        <taxon>Tissierellia</taxon>
        <taxon>Sedimentibacter</taxon>
    </lineage>
</organism>
<protein>
    <submittedName>
        <fullName evidence="3">Phage terminase large subunit GpA-like protein</fullName>
    </submittedName>
</protein>
<name>A0ABS4GGN7_9FIRM</name>
<evidence type="ECO:0000313" key="3">
    <source>
        <dbReference type="EMBL" id="MBP1926858.1"/>
    </source>
</evidence>
<comment type="caution">
    <text evidence="3">The sequence shown here is derived from an EMBL/GenBank/DDBJ whole genome shotgun (WGS) entry which is preliminary data.</text>
</comment>
<sequence>MAKKIKIKRKTSNLFKNICKILAPPPDLKVSEWADTYRMLSAESSAEPGKWRTDRAPYQREILDSVSDSDVETIIIMSSAQVGKTEILNNIIGYHIDYDPAPMLLLMPTESLCNSYSKKRLNPMIRDTPSLTDKVKPSKSRDSDNTILEKGFPGGYIAMVGANAPTGLSSRPIRILLADEVDRFPVSAGKEGDPLSLAEKRTKNFWNKKKIYVSTPTEKEISRIYKEFESSTQEEWCVPCPMCGKYQTFDWNRIKFEDVTMKCINCKEHLTEYEWKSQLHRGKYISPLENPDKRKRGFHLNALTSPWEPWISIINDFKEAKKKGKESLKTWFNTTLGQVWEDKEGDGVEYRDLMKRNQYYNCQVPDRVLILTAGVDVQDDRLEVEVVGWGQDKESWGIEYKKIICNPELKETWDKLDQYLTGLFFYSDNTPIRIAATCIDTGGHRTNDAYDFIKPREVRNIFGIKGVSGRNQDFIHSCTTTNREKIHLFNIGVDKGKETIYSRLNIKDYGPGYCHFPKEENAGYDLEYFKSLCSEKRIVRLVNGQAKFQWIKKYKRNEGLDLRNYATAALEIIKPNFEQLQALRERGIIYDVGSNVKKKKKVKRQLSKGV</sequence>
<feature type="domain" description="Terminase large subunit GpA endonuclease" evidence="2">
    <location>
        <begin position="296"/>
        <end position="576"/>
    </location>
</feature>
<proteinExistence type="inferred from homology"/>
<dbReference type="InterPro" id="IPR008866">
    <property type="entry name" value="Phage_lambda_GpA-like"/>
</dbReference>
<dbReference type="InterPro" id="IPR027417">
    <property type="entry name" value="P-loop_NTPase"/>
</dbReference>
<keyword evidence="4" id="KW-1185">Reference proteome</keyword>
<dbReference type="InterPro" id="IPR046454">
    <property type="entry name" value="GpA_endonuclease"/>
</dbReference>
<dbReference type="PANTHER" id="PTHR34413">
    <property type="entry name" value="PROPHAGE TAIL FIBER ASSEMBLY PROTEIN HOMOLOG TFAE-RELATED-RELATED"/>
    <property type="match status" value="1"/>
</dbReference>
<feature type="domain" description="Phage terminase large subunit GpA ATPase" evidence="1">
    <location>
        <begin position="45"/>
        <end position="283"/>
    </location>
</feature>
<dbReference type="EMBL" id="JAGGKS010000008">
    <property type="protein sequence ID" value="MBP1926858.1"/>
    <property type="molecule type" value="Genomic_DNA"/>
</dbReference>
<gene>
    <name evidence="3" type="ORF">J2Z76_002728</name>
</gene>
<dbReference type="Pfam" id="PF05876">
    <property type="entry name" value="GpA_ATPase"/>
    <property type="match status" value="1"/>
</dbReference>
<dbReference type="InterPro" id="IPR046453">
    <property type="entry name" value="GpA_ATPase"/>
</dbReference>